<evidence type="ECO:0000313" key="1">
    <source>
        <dbReference type="EMBL" id="VDK84798.1"/>
    </source>
</evidence>
<organism evidence="1 2">
    <name type="scientific">Cylicostephanus goldi</name>
    <name type="common">Nematode worm</name>
    <dbReference type="NCBI Taxonomy" id="71465"/>
    <lineage>
        <taxon>Eukaryota</taxon>
        <taxon>Metazoa</taxon>
        <taxon>Ecdysozoa</taxon>
        <taxon>Nematoda</taxon>
        <taxon>Chromadorea</taxon>
        <taxon>Rhabditida</taxon>
        <taxon>Rhabditina</taxon>
        <taxon>Rhabditomorpha</taxon>
        <taxon>Strongyloidea</taxon>
        <taxon>Strongylidae</taxon>
        <taxon>Cylicostephanus</taxon>
    </lineage>
</organism>
<accession>A0A3P6UYQ7</accession>
<dbReference type="Proteomes" id="UP000271889">
    <property type="component" value="Unassembled WGS sequence"/>
</dbReference>
<dbReference type="OrthoDB" id="9974421at2759"/>
<name>A0A3P6UYQ7_CYLGO</name>
<protein>
    <submittedName>
        <fullName evidence="1">Uncharacterized protein</fullName>
    </submittedName>
</protein>
<dbReference type="AlphaFoldDB" id="A0A3P6UYQ7"/>
<gene>
    <name evidence="1" type="ORF">CGOC_LOCUS8354</name>
</gene>
<reference evidence="1 2" key="1">
    <citation type="submission" date="2018-11" db="EMBL/GenBank/DDBJ databases">
        <authorList>
            <consortium name="Pathogen Informatics"/>
        </authorList>
    </citation>
    <scope>NUCLEOTIDE SEQUENCE [LARGE SCALE GENOMIC DNA]</scope>
</reference>
<sequence length="80" mass="9119">MNDTRTPVYLSHTPAGTSSLNIMHWLQMVKKGTVSMYDYGTKENKKKYGQVCCCEIFSAKKCSSLHNKINTIVPYFSSYI</sequence>
<dbReference type="PANTHER" id="PTHR11005">
    <property type="entry name" value="LYSOSOMAL ACID LIPASE-RELATED"/>
    <property type="match status" value="1"/>
</dbReference>
<proteinExistence type="predicted"/>
<keyword evidence="2" id="KW-1185">Reference proteome</keyword>
<dbReference type="EMBL" id="UYRV01030490">
    <property type="protein sequence ID" value="VDK84798.1"/>
    <property type="molecule type" value="Genomic_DNA"/>
</dbReference>
<dbReference type="Gene3D" id="3.40.50.1820">
    <property type="entry name" value="alpha/beta hydrolase"/>
    <property type="match status" value="1"/>
</dbReference>
<evidence type="ECO:0000313" key="2">
    <source>
        <dbReference type="Proteomes" id="UP000271889"/>
    </source>
</evidence>
<dbReference type="InterPro" id="IPR029058">
    <property type="entry name" value="AB_hydrolase_fold"/>
</dbReference>